<feature type="signal peptide" evidence="1">
    <location>
        <begin position="1"/>
        <end position="21"/>
    </location>
</feature>
<organism evidence="3 4">
    <name type="scientific">Sediminitomix flava</name>
    <dbReference type="NCBI Taxonomy" id="379075"/>
    <lineage>
        <taxon>Bacteria</taxon>
        <taxon>Pseudomonadati</taxon>
        <taxon>Bacteroidota</taxon>
        <taxon>Cytophagia</taxon>
        <taxon>Cytophagales</taxon>
        <taxon>Flammeovirgaceae</taxon>
        <taxon>Sediminitomix</taxon>
    </lineage>
</organism>
<protein>
    <submittedName>
        <fullName evidence="3">Outer membrane protein with beta-barrel domain</fullName>
    </submittedName>
</protein>
<keyword evidence="1" id="KW-0732">Signal</keyword>
<dbReference type="RefSeq" id="WP_109620000.1">
    <property type="nucleotide sequence ID" value="NZ_QGDO01000004.1"/>
</dbReference>
<name>A0A315Z8Z0_SEDFL</name>
<dbReference type="InterPro" id="IPR011250">
    <property type="entry name" value="OMP/PagP_B-barrel"/>
</dbReference>
<dbReference type="InterPro" id="IPR025665">
    <property type="entry name" value="Beta-barrel_OMP_2"/>
</dbReference>
<sequence length="230" mass="25760">MNSKKIILSIFFSFFTLFAFAQEFQIGISQGFNTLRTSQQGQNINSTSVNGKKGMGTSLVAEMYLSEHVGFSTGFIFENRSYAIDDGVVFQSEVDNLNPYLIPATHDLFYKTVPILIKFRSKGDKGKFYIEGGSYVSWLQGSSVQDVSYDFGSVLENENLFNDFDMGFSFGTGVDLYIVENIILGFNARLNLGLVDMNAKEWPEDVFKEESLKNNTLQFSASLKYVLGKG</sequence>
<accession>A0A315Z8Z0</accession>
<evidence type="ECO:0000313" key="3">
    <source>
        <dbReference type="EMBL" id="PWJ41025.1"/>
    </source>
</evidence>
<proteinExistence type="predicted"/>
<dbReference type="SUPFAM" id="SSF56925">
    <property type="entry name" value="OMPA-like"/>
    <property type="match status" value="1"/>
</dbReference>
<dbReference type="Proteomes" id="UP000245535">
    <property type="component" value="Unassembled WGS sequence"/>
</dbReference>
<evidence type="ECO:0000313" key="4">
    <source>
        <dbReference type="Proteomes" id="UP000245535"/>
    </source>
</evidence>
<feature type="chain" id="PRO_5016382401" evidence="1">
    <location>
        <begin position="22"/>
        <end position="230"/>
    </location>
</feature>
<dbReference type="OrthoDB" id="1160354at2"/>
<comment type="caution">
    <text evidence="3">The sequence shown here is derived from an EMBL/GenBank/DDBJ whole genome shotgun (WGS) entry which is preliminary data.</text>
</comment>
<dbReference type="AlphaFoldDB" id="A0A315Z8Z0"/>
<keyword evidence="4" id="KW-1185">Reference proteome</keyword>
<dbReference type="EMBL" id="QGDO01000004">
    <property type="protein sequence ID" value="PWJ41025.1"/>
    <property type="molecule type" value="Genomic_DNA"/>
</dbReference>
<feature type="domain" description="Outer membrane protein beta-barrel" evidence="2">
    <location>
        <begin position="20"/>
        <end position="197"/>
    </location>
</feature>
<evidence type="ECO:0000259" key="2">
    <source>
        <dbReference type="Pfam" id="PF13568"/>
    </source>
</evidence>
<reference evidence="3 4" key="1">
    <citation type="submission" date="2018-03" db="EMBL/GenBank/DDBJ databases">
        <title>Genomic Encyclopedia of Archaeal and Bacterial Type Strains, Phase II (KMG-II): from individual species to whole genera.</title>
        <authorList>
            <person name="Goeker M."/>
        </authorList>
    </citation>
    <scope>NUCLEOTIDE SEQUENCE [LARGE SCALE GENOMIC DNA]</scope>
    <source>
        <strain evidence="3 4">DSM 28229</strain>
    </source>
</reference>
<evidence type="ECO:0000256" key="1">
    <source>
        <dbReference type="SAM" id="SignalP"/>
    </source>
</evidence>
<gene>
    <name evidence="3" type="ORF">BC781_104292</name>
</gene>
<dbReference type="Pfam" id="PF13568">
    <property type="entry name" value="OMP_b-brl_2"/>
    <property type="match status" value="1"/>
</dbReference>